<proteinExistence type="predicted"/>
<evidence type="ECO:0000313" key="1">
    <source>
        <dbReference type="EMBL" id="KAJ0037390.1"/>
    </source>
</evidence>
<evidence type="ECO:0000313" key="2">
    <source>
        <dbReference type="Proteomes" id="UP001163603"/>
    </source>
</evidence>
<name>A0ACC0YJ46_9ROSI</name>
<keyword evidence="2" id="KW-1185">Reference proteome</keyword>
<dbReference type="Proteomes" id="UP001163603">
    <property type="component" value="Chromosome 6"/>
</dbReference>
<reference evidence="2" key="1">
    <citation type="journal article" date="2023" name="G3 (Bethesda)">
        <title>Genome assembly and association tests identify interacting loci associated with vigor, precocity, and sex in interspecific pistachio rootstocks.</title>
        <authorList>
            <person name="Palmer W."/>
            <person name="Jacygrad E."/>
            <person name="Sagayaradj S."/>
            <person name="Cavanaugh K."/>
            <person name="Han R."/>
            <person name="Bertier L."/>
            <person name="Beede B."/>
            <person name="Kafkas S."/>
            <person name="Golino D."/>
            <person name="Preece J."/>
            <person name="Michelmore R."/>
        </authorList>
    </citation>
    <scope>NUCLEOTIDE SEQUENCE [LARGE SCALE GENOMIC DNA]</scope>
</reference>
<dbReference type="EMBL" id="CM047741">
    <property type="protein sequence ID" value="KAJ0037390.1"/>
    <property type="molecule type" value="Genomic_DNA"/>
</dbReference>
<protein>
    <submittedName>
        <fullName evidence="1">Uncharacterized protein</fullName>
    </submittedName>
</protein>
<sequence length="97" mass="10929">MYDLQFGDHDGTGSEVLLQHPLAVFCAKDGQIYFADSYNHKIKKLDPASKRVSTLAGTGKAGFKDGAALAAQVRKIICVLLIEFCSYWWLRIWYMLL</sequence>
<gene>
    <name evidence="1" type="ORF">Pint_22658</name>
</gene>
<organism evidence="1 2">
    <name type="scientific">Pistacia integerrima</name>
    <dbReference type="NCBI Taxonomy" id="434235"/>
    <lineage>
        <taxon>Eukaryota</taxon>
        <taxon>Viridiplantae</taxon>
        <taxon>Streptophyta</taxon>
        <taxon>Embryophyta</taxon>
        <taxon>Tracheophyta</taxon>
        <taxon>Spermatophyta</taxon>
        <taxon>Magnoliopsida</taxon>
        <taxon>eudicotyledons</taxon>
        <taxon>Gunneridae</taxon>
        <taxon>Pentapetalae</taxon>
        <taxon>rosids</taxon>
        <taxon>malvids</taxon>
        <taxon>Sapindales</taxon>
        <taxon>Anacardiaceae</taxon>
        <taxon>Pistacia</taxon>
    </lineage>
</organism>
<comment type="caution">
    <text evidence="1">The sequence shown here is derived from an EMBL/GenBank/DDBJ whole genome shotgun (WGS) entry which is preliminary data.</text>
</comment>
<accession>A0ACC0YJ46</accession>